<evidence type="ECO:0008006" key="10">
    <source>
        <dbReference type="Google" id="ProtNLM"/>
    </source>
</evidence>
<evidence type="ECO:0000256" key="3">
    <source>
        <dbReference type="ARBA" id="ARBA00022676"/>
    </source>
</evidence>
<feature type="compositionally biased region" description="Low complexity" evidence="5">
    <location>
        <begin position="377"/>
        <end position="400"/>
    </location>
</feature>
<sequence>MVRVLILYASLGSGHVSAAKALEEAFLQFPQVEVQCEDALSHANALYRGLVTRTYEQLSENIPLLYKAFYEGSDIEDLERSLENNLAWATLEKPFFRQLGKMVSDANPDIIVSVQQIPSRLLQLLDPDEAISPPQYVVVTDAMVHSTWINRGVNGYFLPNEISKRTLVQRGIEPDLLHVSGIPINPEISKSKDRDQVRSQLGWSRDCPVVMLLGGGLNVKRVRSVVKDLLESDRESRLLVAAGRNEELLEALEDLDSSDTTRLEKYGMLANIDDYVVASDLIITKAGGLITSEILARGTPMVIIDPIPGQEEENADVIAAAGAGVQLHLPEMVAPAVRFLLAHPERLQQMRDWSLALGRPHAAQSIAQTILSSPSKADPGQAADSQAADSQAADSMATAS</sequence>
<organism evidence="8 9">
    <name type="scientific">Lyngbya confervoides BDU141951</name>
    <dbReference type="NCBI Taxonomy" id="1574623"/>
    <lineage>
        <taxon>Bacteria</taxon>
        <taxon>Bacillati</taxon>
        <taxon>Cyanobacteriota</taxon>
        <taxon>Cyanophyceae</taxon>
        <taxon>Oscillatoriophycideae</taxon>
        <taxon>Oscillatoriales</taxon>
        <taxon>Microcoleaceae</taxon>
        <taxon>Lyngbya</taxon>
    </lineage>
</organism>
<dbReference type="GO" id="GO:0016020">
    <property type="term" value="C:membrane"/>
    <property type="evidence" value="ECO:0007669"/>
    <property type="project" value="UniProtKB-SubCell"/>
</dbReference>
<feature type="domain" description="Glycosyl transferase family 28 C-terminal" evidence="6">
    <location>
        <begin position="210"/>
        <end position="358"/>
    </location>
</feature>
<evidence type="ECO:0000313" key="8">
    <source>
        <dbReference type="EMBL" id="MCM1981699.1"/>
    </source>
</evidence>
<dbReference type="InterPro" id="IPR007235">
    <property type="entry name" value="Glyco_trans_28_C"/>
</dbReference>
<dbReference type="PANTHER" id="PTHR43025:SF3">
    <property type="entry name" value="MONOGALACTOSYLDIACYLGLYCEROL SYNTHASE 1, CHLOROPLASTIC"/>
    <property type="match status" value="1"/>
</dbReference>
<dbReference type="RefSeq" id="WP_166279622.1">
    <property type="nucleotide sequence ID" value="NZ_JTHE03000015.1"/>
</dbReference>
<reference evidence="8 9" key="1">
    <citation type="journal article" date="2015" name="Genome Announc.">
        <title>Draft Genome Sequence of Filamentous Marine Cyanobacterium Lyngbya confervoides Strain BDU141951.</title>
        <authorList>
            <person name="Chandrababunaidu M.M."/>
            <person name="Sen D."/>
            <person name="Tripathy S."/>
        </authorList>
    </citation>
    <scope>NUCLEOTIDE SEQUENCE [LARGE SCALE GENOMIC DNA]</scope>
    <source>
        <strain evidence="8 9">BDU141951</strain>
    </source>
</reference>
<evidence type="ECO:0000259" key="7">
    <source>
        <dbReference type="Pfam" id="PF06925"/>
    </source>
</evidence>
<dbReference type="EMBL" id="JTHE03000015">
    <property type="protein sequence ID" value="MCM1981699.1"/>
    <property type="molecule type" value="Genomic_DNA"/>
</dbReference>
<keyword evidence="9" id="KW-1185">Reference proteome</keyword>
<evidence type="ECO:0000259" key="6">
    <source>
        <dbReference type="Pfam" id="PF04101"/>
    </source>
</evidence>
<dbReference type="Proteomes" id="UP000031561">
    <property type="component" value="Unassembled WGS sequence"/>
</dbReference>
<evidence type="ECO:0000256" key="1">
    <source>
        <dbReference type="ARBA" id="ARBA00004370"/>
    </source>
</evidence>
<feature type="region of interest" description="Disordered" evidence="5">
    <location>
        <begin position="371"/>
        <end position="400"/>
    </location>
</feature>
<dbReference type="SUPFAM" id="SSF53756">
    <property type="entry name" value="UDP-Glycosyltransferase/glycogen phosphorylase"/>
    <property type="match status" value="1"/>
</dbReference>
<accession>A0ABD4SZ80</accession>
<comment type="subcellular location">
    <subcellularLocation>
        <location evidence="1">Membrane</location>
    </subcellularLocation>
</comment>
<evidence type="ECO:0000256" key="4">
    <source>
        <dbReference type="ARBA" id="ARBA00022679"/>
    </source>
</evidence>
<evidence type="ECO:0000256" key="2">
    <source>
        <dbReference type="ARBA" id="ARBA00006962"/>
    </source>
</evidence>
<dbReference type="InterPro" id="IPR009695">
    <property type="entry name" value="Diacylglyc_glucosyltr_N"/>
</dbReference>
<name>A0ABD4SZ80_9CYAN</name>
<evidence type="ECO:0000256" key="5">
    <source>
        <dbReference type="SAM" id="MobiDB-lite"/>
    </source>
</evidence>
<dbReference type="AlphaFoldDB" id="A0ABD4SZ80"/>
<dbReference type="InterPro" id="IPR050519">
    <property type="entry name" value="Glycosyltransf_28_UgtP"/>
</dbReference>
<evidence type="ECO:0000313" key="9">
    <source>
        <dbReference type="Proteomes" id="UP000031561"/>
    </source>
</evidence>
<proteinExistence type="inferred from homology"/>
<gene>
    <name evidence="8" type="ORF">QQ91_0002485</name>
</gene>
<comment type="similarity">
    <text evidence="2">Belongs to the glycosyltransferase 28 family.</text>
</comment>
<comment type="caution">
    <text evidence="8">The sequence shown here is derived from an EMBL/GenBank/DDBJ whole genome shotgun (WGS) entry which is preliminary data.</text>
</comment>
<feature type="domain" description="Diacylglycerol glucosyltransferase N-terminal" evidence="7">
    <location>
        <begin position="15"/>
        <end position="184"/>
    </location>
</feature>
<dbReference type="PANTHER" id="PTHR43025">
    <property type="entry name" value="MONOGALACTOSYLDIACYLGLYCEROL SYNTHASE"/>
    <property type="match status" value="1"/>
</dbReference>
<dbReference type="GO" id="GO:0016757">
    <property type="term" value="F:glycosyltransferase activity"/>
    <property type="evidence" value="ECO:0007669"/>
    <property type="project" value="UniProtKB-KW"/>
</dbReference>
<keyword evidence="3" id="KW-0328">Glycosyltransferase</keyword>
<dbReference type="Pfam" id="PF06925">
    <property type="entry name" value="MGDG_synth"/>
    <property type="match status" value="1"/>
</dbReference>
<keyword evidence="4" id="KW-0808">Transferase</keyword>
<dbReference type="Gene3D" id="3.40.50.2000">
    <property type="entry name" value="Glycogen Phosphorylase B"/>
    <property type="match status" value="1"/>
</dbReference>
<dbReference type="Pfam" id="PF04101">
    <property type="entry name" value="Glyco_tran_28_C"/>
    <property type="match status" value="1"/>
</dbReference>
<protein>
    <recommendedName>
        <fullName evidence="10">UDP-N-acetylglucosamine:LPS N-acetylglucosamine transferase</fullName>
    </recommendedName>
</protein>